<dbReference type="Proteomes" id="UP000821853">
    <property type="component" value="Chromosome 2"/>
</dbReference>
<keyword evidence="2" id="KW-1185">Reference proteome</keyword>
<dbReference type="EMBL" id="JABSTR010000004">
    <property type="protein sequence ID" value="KAH9368156.1"/>
    <property type="molecule type" value="Genomic_DNA"/>
</dbReference>
<gene>
    <name evidence="1" type="ORF">HPB48_018811</name>
</gene>
<comment type="caution">
    <text evidence="1">The sequence shown here is derived from an EMBL/GenBank/DDBJ whole genome shotgun (WGS) entry which is preliminary data.</text>
</comment>
<name>A0A9J6G193_HAELO</name>
<proteinExistence type="predicted"/>
<reference evidence="1 2" key="1">
    <citation type="journal article" date="2020" name="Cell">
        <title>Large-Scale Comparative Analyses of Tick Genomes Elucidate Their Genetic Diversity and Vector Capacities.</title>
        <authorList>
            <consortium name="Tick Genome and Microbiome Consortium (TIGMIC)"/>
            <person name="Jia N."/>
            <person name="Wang J."/>
            <person name="Shi W."/>
            <person name="Du L."/>
            <person name="Sun Y."/>
            <person name="Zhan W."/>
            <person name="Jiang J.F."/>
            <person name="Wang Q."/>
            <person name="Zhang B."/>
            <person name="Ji P."/>
            <person name="Bell-Sakyi L."/>
            <person name="Cui X.M."/>
            <person name="Yuan T.T."/>
            <person name="Jiang B.G."/>
            <person name="Yang W.F."/>
            <person name="Lam T.T."/>
            <person name="Chang Q.C."/>
            <person name="Ding S.J."/>
            <person name="Wang X.J."/>
            <person name="Zhu J.G."/>
            <person name="Ruan X.D."/>
            <person name="Zhao L."/>
            <person name="Wei J.T."/>
            <person name="Ye R.Z."/>
            <person name="Que T.C."/>
            <person name="Du C.H."/>
            <person name="Zhou Y.H."/>
            <person name="Cheng J.X."/>
            <person name="Dai P.F."/>
            <person name="Guo W.B."/>
            <person name="Han X.H."/>
            <person name="Huang E.J."/>
            <person name="Li L.F."/>
            <person name="Wei W."/>
            <person name="Gao Y.C."/>
            <person name="Liu J.Z."/>
            <person name="Shao H.Z."/>
            <person name="Wang X."/>
            <person name="Wang C.C."/>
            <person name="Yang T.C."/>
            <person name="Huo Q.B."/>
            <person name="Li W."/>
            <person name="Chen H.Y."/>
            <person name="Chen S.E."/>
            <person name="Zhou L.G."/>
            <person name="Ni X.B."/>
            <person name="Tian J.H."/>
            <person name="Sheng Y."/>
            <person name="Liu T."/>
            <person name="Pan Y.S."/>
            <person name="Xia L.Y."/>
            <person name="Li J."/>
            <person name="Zhao F."/>
            <person name="Cao W.C."/>
        </authorList>
    </citation>
    <scope>NUCLEOTIDE SEQUENCE [LARGE SCALE GENOMIC DNA]</scope>
    <source>
        <strain evidence="1">HaeL-2018</strain>
    </source>
</reference>
<evidence type="ECO:0000313" key="1">
    <source>
        <dbReference type="EMBL" id="KAH9368156.1"/>
    </source>
</evidence>
<dbReference type="AlphaFoldDB" id="A0A9J6G193"/>
<sequence>MQASADDIVITTGGTTWEEIENSKEALSAVRSRAKKNAIPFNSTKSRAILLGEEYKKGPPIIKAGEKNVNIIKETTIPGIIVIKNYGSFHI</sequence>
<accession>A0A9J6G193</accession>
<evidence type="ECO:0000313" key="2">
    <source>
        <dbReference type="Proteomes" id="UP000821853"/>
    </source>
</evidence>
<dbReference type="VEuPathDB" id="VectorBase:HLOH_044328"/>
<protein>
    <submittedName>
        <fullName evidence="1">Uncharacterized protein</fullName>
    </submittedName>
</protein>
<organism evidence="1 2">
    <name type="scientific">Haemaphysalis longicornis</name>
    <name type="common">Bush tick</name>
    <dbReference type="NCBI Taxonomy" id="44386"/>
    <lineage>
        <taxon>Eukaryota</taxon>
        <taxon>Metazoa</taxon>
        <taxon>Ecdysozoa</taxon>
        <taxon>Arthropoda</taxon>
        <taxon>Chelicerata</taxon>
        <taxon>Arachnida</taxon>
        <taxon>Acari</taxon>
        <taxon>Parasitiformes</taxon>
        <taxon>Ixodida</taxon>
        <taxon>Ixodoidea</taxon>
        <taxon>Ixodidae</taxon>
        <taxon>Haemaphysalinae</taxon>
        <taxon>Haemaphysalis</taxon>
    </lineage>
</organism>